<keyword evidence="4" id="KW-0411">Iron-sulfur</keyword>
<evidence type="ECO:0000313" key="6">
    <source>
        <dbReference type="EMBL" id="XBS53326.1"/>
    </source>
</evidence>
<feature type="domain" description="Radical SAM core" evidence="5">
    <location>
        <begin position="12"/>
        <end position="227"/>
    </location>
</feature>
<dbReference type="GO" id="GO:0046872">
    <property type="term" value="F:metal ion binding"/>
    <property type="evidence" value="ECO:0007669"/>
    <property type="project" value="UniProtKB-KW"/>
</dbReference>
<dbReference type="SUPFAM" id="SSF102114">
    <property type="entry name" value="Radical SAM enzymes"/>
    <property type="match status" value="1"/>
</dbReference>
<protein>
    <submittedName>
        <fullName evidence="6">Anaerobic ribonucleoside-triphosphate reductase activating protein</fullName>
    </submittedName>
</protein>
<dbReference type="SFLD" id="SFLDG01094">
    <property type="entry name" value="Uncharacterised_Radical_SAM_Su"/>
    <property type="match status" value="1"/>
</dbReference>
<dbReference type="InterPro" id="IPR012840">
    <property type="entry name" value="NrdG2"/>
</dbReference>
<dbReference type="PANTHER" id="PTHR11228:SF27">
    <property type="entry name" value="GLYCYL-RADICAL ENZYME ACTIVATING ENZYME MJ1227-RELATED"/>
    <property type="match status" value="1"/>
</dbReference>
<organism evidence="6">
    <name type="scientific">Lacrimispora sp. BS-2</name>
    <dbReference type="NCBI Taxonomy" id="3151850"/>
    <lineage>
        <taxon>Bacteria</taxon>
        <taxon>Bacillati</taxon>
        <taxon>Bacillota</taxon>
        <taxon>Clostridia</taxon>
        <taxon>Lachnospirales</taxon>
        <taxon>Lachnospiraceae</taxon>
        <taxon>Lacrimispora</taxon>
    </lineage>
</organism>
<dbReference type="SFLD" id="SFLDS00029">
    <property type="entry name" value="Radical_SAM"/>
    <property type="match status" value="1"/>
</dbReference>
<evidence type="ECO:0000259" key="5">
    <source>
        <dbReference type="PROSITE" id="PS51918"/>
    </source>
</evidence>
<dbReference type="PROSITE" id="PS51257">
    <property type="entry name" value="PROKAR_LIPOPROTEIN"/>
    <property type="match status" value="1"/>
</dbReference>
<dbReference type="Gene3D" id="3.20.20.70">
    <property type="entry name" value="Aldolase class I"/>
    <property type="match status" value="1"/>
</dbReference>
<evidence type="ECO:0000256" key="4">
    <source>
        <dbReference type="ARBA" id="ARBA00023014"/>
    </source>
</evidence>
<keyword evidence="3" id="KW-0408">Iron</keyword>
<dbReference type="EMBL" id="CP157940">
    <property type="protein sequence ID" value="XBS53326.1"/>
    <property type="molecule type" value="Genomic_DNA"/>
</dbReference>
<dbReference type="GO" id="GO:0003824">
    <property type="term" value="F:catalytic activity"/>
    <property type="evidence" value="ECO:0007669"/>
    <property type="project" value="InterPro"/>
</dbReference>
<sequence length="231" mass="25664">MKLCGLQKTTLLDFPGHVAATIFLGGCNFRCPFCHNSELIGSEAKSIFSEEEILGFLNKRKGILEGVCITGGEPTLAEDLEPFIRKIRDLGYLIKLDTNGYRPEVLKSLVLKGLLDYVAMDIKAGRENYHKAAGVKGLKIKDIEESAAFLLDGTLPFEFRTTAVKGIHSLRDFADIGKWLAGCPHYYLQNYVDSDQVLCPGYQSFSKEELDKFLNILKPLIPNAMLRGVEG</sequence>
<proteinExistence type="predicted"/>
<evidence type="ECO:0000256" key="2">
    <source>
        <dbReference type="ARBA" id="ARBA00022723"/>
    </source>
</evidence>
<dbReference type="PROSITE" id="PS51918">
    <property type="entry name" value="RADICAL_SAM"/>
    <property type="match status" value="1"/>
</dbReference>
<dbReference type="RefSeq" id="WP_349945251.1">
    <property type="nucleotide sequence ID" value="NZ_CP157940.1"/>
</dbReference>
<evidence type="ECO:0000256" key="1">
    <source>
        <dbReference type="ARBA" id="ARBA00022691"/>
    </source>
</evidence>
<dbReference type="CDD" id="cd01335">
    <property type="entry name" value="Radical_SAM"/>
    <property type="match status" value="1"/>
</dbReference>
<dbReference type="InterPro" id="IPR007197">
    <property type="entry name" value="rSAM"/>
</dbReference>
<name>A0AAU7PP11_9FIRM</name>
<dbReference type="PANTHER" id="PTHR11228">
    <property type="entry name" value="RADICAL SAM DOMAIN PROTEIN"/>
    <property type="match status" value="1"/>
</dbReference>
<accession>A0AAU7PP11</accession>
<dbReference type="InterPro" id="IPR013785">
    <property type="entry name" value="Aldolase_TIM"/>
</dbReference>
<dbReference type="AlphaFoldDB" id="A0AAU7PP11"/>
<dbReference type="GO" id="GO:0051536">
    <property type="term" value="F:iron-sulfur cluster binding"/>
    <property type="evidence" value="ECO:0007669"/>
    <property type="project" value="UniProtKB-KW"/>
</dbReference>
<gene>
    <name evidence="6" type="ORF">ABFV83_16110</name>
</gene>
<dbReference type="InterPro" id="IPR050377">
    <property type="entry name" value="Radical_SAM_PqqE_MftC-like"/>
</dbReference>
<keyword evidence="1" id="KW-0949">S-adenosyl-L-methionine</keyword>
<evidence type="ECO:0000256" key="3">
    <source>
        <dbReference type="ARBA" id="ARBA00023004"/>
    </source>
</evidence>
<keyword evidence="2" id="KW-0479">Metal-binding</keyword>
<reference evidence="6" key="1">
    <citation type="submission" date="2024-06" db="EMBL/GenBank/DDBJ databases">
        <title>Lacrimispora cavernae sp. nov., a novel anaerobe isolated from bat guano pile inside a cave.</title>
        <authorList>
            <person name="Miller S.L."/>
            <person name="Lu N."/>
            <person name="King J."/>
            <person name="Sankaranarayanan K."/>
            <person name="Lawson P.A."/>
        </authorList>
    </citation>
    <scope>NUCLEOTIDE SEQUENCE</scope>
    <source>
        <strain evidence="6">BS-2</strain>
    </source>
</reference>
<dbReference type="Pfam" id="PF04055">
    <property type="entry name" value="Radical_SAM"/>
    <property type="match status" value="1"/>
</dbReference>
<dbReference type="InterPro" id="IPR058240">
    <property type="entry name" value="rSAM_sf"/>
</dbReference>
<dbReference type="NCBIfam" id="TIGR02495">
    <property type="entry name" value="NrdG2"/>
    <property type="match status" value="1"/>
</dbReference>